<organism evidence="1 2">
    <name type="scientific">Sporosarcina contaminans</name>
    <dbReference type="NCBI Taxonomy" id="633403"/>
    <lineage>
        <taxon>Bacteria</taxon>
        <taxon>Bacillati</taxon>
        <taxon>Bacillota</taxon>
        <taxon>Bacilli</taxon>
        <taxon>Bacillales</taxon>
        <taxon>Caryophanaceae</taxon>
        <taxon>Sporosarcina</taxon>
    </lineage>
</organism>
<comment type="caution">
    <text evidence="1">The sequence shown here is derived from an EMBL/GenBank/DDBJ whole genome shotgun (WGS) entry which is preliminary data.</text>
</comment>
<sequence length="351" mass="39130">MIPIEVLKKKTVAFYISRADGKGDYPARRAAYLAKEIAEEANCLFIVGEQSPPAPDGFKSIEIGKNSSLLQALAVLRPDLLVRDSGSTFSEEVEKIIEIVPSVLHFDDFGEGGQHADLVLQTLYSETAEEVADHYVIDRNLFIADESYLPFAKIGLKKKAPGPLPHLVISFGEEDEGNLSYRALRHVSQLQIPLKVTILIGERYPHDVSTLRMMALGRRNTVIMQPPYHVPEVYADADVILCSSGYMPYEIALLGIPTIVLSQNEFEVGLSFPKEQHGFIHLGLGRKVKQSNLLNAIMEPLLHESLRQRAVDRQLALNLGNGKESVLEAIRYYLEYPKRGTSGKEMSDMLQ</sequence>
<proteinExistence type="predicted"/>
<dbReference type="RefSeq" id="WP_336822893.1">
    <property type="nucleotide sequence ID" value="NZ_JBHTLT010000036.1"/>
</dbReference>
<dbReference type="SUPFAM" id="SSF53756">
    <property type="entry name" value="UDP-Glycosyltransferase/glycogen phosphorylase"/>
    <property type="match status" value="1"/>
</dbReference>
<dbReference type="EMBL" id="JBHTLT010000036">
    <property type="protein sequence ID" value="MFD1204948.1"/>
    <property type="molecule type" value="Genomic_DNA"/>
</dbReference>
<keyword evidence="2" id="KW-1185">Reference proteome</keyword>
<dbReference type="Gene3D" id="3.40.50.2000">
    <property type="entry name" value="Glycogen Phosphorylase B"/>
    <property type="match status" value="1"/>
</dbReference>
<reference evidence="2" key="1">
    <citation type="journal article" date="2019" name="Int. J. Syst. Evol. Microbiol.">
        <title>The Global Catalogue of Microorganisms (GCM) 10K type strain sequencing project: providing services to taxonomists for standard genome sequencing and annotation.</title>
        <authorList>
            <consortium name="The Broad Institute Genomics Platform"/>
            <consortium name="The Broad Institute Genome Sequencing Center for Infectious Disease"/>
            <person name="Wu L."/>
            <person name="Ma J."/>
        </authorList>
    </citation>
    <scope>NUCLEOTIDE SEQUENCE [LARGE SCALE GENOMIC DNA]</scope>
    <source>
        <strain evidence="2">CCUG 53915</strain>
    </source>
</reference>
<dbReference type="Proteomes" id="UP001597231">
    <property type="component" value="Unassembled WGS sequence"/>
</dbReference>
<protein>
    <submittedName>
        <fullName evidence="1">CMP-N-acetylneuraminic acid synthetase</fullName>
    </submittedName>
</protein>
<name>A0ABW3TZV3_9BACL</name>
<evidence type="ECO:0000313" key="2">
    <source>
        <dbReference type="Proteomes" id="UP001597231"/>
    </source>
</evidence>
<accession>A0ABW3TZV3</accession>
<evidence type="ECO:0000313" key="1">
    <source>
        <dbReference type="EMBL" id="MFD1204948.1"/>
    </source>
</evidence>
<gene>
    <name evidence="1" type="ORF">ACFQ38_07515</name>
</gene>